<feature type="transmembrane region" description="Helical" evidence="6">
    <location>
        <begin position="216"/>
        <end position="238"/>
    </location>
</feature>
<proteinExistence type="predicted"/>
<keyword evidence="3 6" id="KW-0812">Transmembrane</keyword>
<dbReference type="GO" id="GO:0005886">
    <property type="term" value="C:plasma membrane"/>
    <property type="evidence" value="ECO:0007669"/>
    <property type="project" value="UniProtKB-SubCell"/>
</dbReference>
<feature type="transmembrane region" description="Helical" evidence="6">
    <location>
        <begin position="7"/>
        <end position="24"/>
    </location>
</feature>
<feature type="transmembrane region" description="Helical" evidence="6">
    <location>
        <begin position="146"/>
        <end position="171"/>
    </location>
</feature>
<name>C4FJ07_9AQUI</name>
<comment type="subcellular location">
    <subcellularLocation>
        <location evidence="1">Cell membrane</location>
        <topology evidence="1">Multi-pass membrane protein</topology>
    </subcellularLocation>
</comment>
<evidence type="ECO:0000256" key="2">
    <source>
        <dbReference type="ARBA" id="ARBA00022475"/>
    </source>
</evidence>
<organism evidence="7 8">
    <name type="scientific">Sulfurihydrogenibium yellowstonense SS-5</name>
    <dbReference type="NCBI Taxonomy" id="432331"/>
    <lineage>
        <taxon>Bacteria</taxon>
        <taxon>Pseudomonadati</taxon>
        <taxon>Aquificota</taxon>
        <taxon>Aquificia</taxon>
        <taxon>Aquificales</taxon>
        <taxon>Hydrogenothermaceae</taxon>
        <taxon>Sulfurihydrogenibium</taxon>
    </lineage>
</organism>
<dbReference type="Pfam" id="PF03631">
    <property type="entry name" value="Virul_fac_BrkB"/>
    <property type="match status" value="1"/>
</dbReference>
<evidence type="ECO:0000256" key="5">
    <source>
        <dbReference type="ARBA" id="ARBA00023136"/>
    </source>
</evidence>
<reference evidence="7 8" key="1">
    <citation type="submission" date="2009-04" db="EMBL/GenBank/DDBJ databases">
        <authorList>
            <person name="Reysenbach A.-L."/>
            <person name="Heidelberg J.F."/>
            <person name="Nelson W.C."/>
        </authorList>
    </citation>
    <scope>NUCLEOTIDE SEQUENCE [LARGE SCALE GENOMIC DNA]</scope>
    <source>
        <strain evidence="7 8">SS-5</strain>
    </source>
</reference>
<keyword evidence="4 6" id="KW-1133">Transmembrane helix</keyword>
<protein>
    <submittedName>
        <fullName evidence="7">Putative membrane protein</fullName>
    </submittedName>
</protein>
<accession>C4FJ07</accession>
<dbReference type="EMBL" id="ABZS01000038">
    <property type="protein sequence ID" value="EEP60954.1"/>
    <property type="molecule type" value="Genomic_DNA"/>
</dbReference>
<sequence>MISVISLIAIINISEIYFILYKIFPNSAESFLNTVLKLSQSQVAQKSIVITILLSIFFSKDLFVAISQAFSYIYEAKVAEGKVILIISMLALPFLVTLILIFYVFLFIVKFLFSNIEKISSGVSKDILFIERIKNFLGFINNKLGLIQIILNLSEVFIFALIIWLIYYFFTPVQEKSKSFVKHVLTISIFISVIMFLLKIAFTFLILNFLSTNPLYLTMGSIFTFIIWVKLCFDILLIGERMIYYLEKV</sequence>
<keyword evidence="2" id="KW-1003">Cell membrane</keyword>
<evidence type="ECO:0000256" key="3">
    <source>
        <dbReference type="ARBA" id="ARBA00022692"/>
    </source>
</evidence>
<keyword evidence="8" id="KW-1185">Reference proteome</keyword>
<keyword evidence="5 6" id="KW-0472">Membrane</keyword>
<feature type="transmembrane region" description="Helical" evidence="6">
    <location>
        <begin position="83"/>
        <end position="108"/>
    </location>
</feature>
<dbReference type="Proteomes" id="UP000005540">
    <property type="component" value="Unassembled WGS sequence"/>
</dbReference>
<evidence type="ECO:0000256" key="6">
    <source>
        <dbReference type="SAM" id="Phobius"/>
    </source>
</evidence>
<dbReference type="InterPro" id="IPR017039">
    <property type="entry name" value="Virul_fac_BrkB"/>
</dbReference>
<evidence type="ECO:0000256" key="4">
    <source>
        <dbReference type="ARBA" id="ARBA00022989"/>
    </source>
</evidence>
<comment type="caution">
    <text evidence="7">The sequence shown here is derived from an EMBL/GenBank/DDBJ whole genome shotgun (WGS) entry which is preliminary data.</text>
</comment>
<evidence type="ECO:0000313" key="7">
    <source>
        <dbReference type="EMBL" id="EEP60954.1"/>
    </source>
</evidence>
<evidence type="ECO:0000313" key="8">
    <source>
        <dbReference type="Proteomes" id="UP000005540"/>
    </source>
</evidence>
<feature type="transmembrane region" description="Helical" evidence="6">
    <location>
        <begin position="183"/>
        <end position="210"/>
    </location>
</feature>
<feature type="transmembrane region" description="Helical" evidence="6">
    <location>
        <begin position="44"/>
        <end position="63"/>
    </location>
</feature>
<gene>
    <name evidence="7" type="ORF">SULYE_0547</name>
</gene>
<evidence type="ECO:0000256" key="1">
    <source>
        <dbReference type="ARBA" id="ARBA00004651"/>
    </source>
</evidence>
<dbReference type="AlphaFoldDB" id="C4FJ07"/>